<feature type="compositionally biased region" description="Basic and acidic residues" evidence="1">
    <location>
        <begin position="243"/>
        <end position="254"/>
    </location>
</feature>
<dbReference type="EMBL" id="ML976980">
    <property type="protein sequence ID" value="KAF1961779.1"/>
    <property type="molecule type" value="Genomic_DNA"/>
</dbReference>
<evidence type="ECO:0000313" key="3">
    <source>
        <dbReference type="Proteomes" id="UP000800035"/>
    </source>
</evidence>
<dbReference type="AlphaFoldDB" id="A0A6A5UCV9"/>
<sequence length="311" mass="34143">MAFRIMRHLSTQQPDAMDSDSTTARQKNMNNLNDESGSTPQAPTDEPAARTIPKSTFPWANTPHGSATEPVLIDSASDGENDSGGEDNIKSDPEIKTELEPNDISILDDPAEDNSTTSPSTTYGIPSSTRQNLRSDCPSPSTRRSTATAPTSSSRTRKSSIHTTHARFSTASPEPQGAKQTTLEKAFAKTPKKRRVAKSSSSSSSSSRRKNQGKDAGAGMNLTHLPIKGRQMMLGKWAIMYQSREEKEKEEKAREKARRREARKRKEERRARARRMDISGAYAEDEDEDGGDDDNDEDDEVVAGPSGYHGQ</sequence>
<feature type="region of interest" description="Disordered" evidence="1">
    <location>
        <begin position="243"/>
        <end position="311"/>
    </location>
</feature>
<protein>
    <submittedName>
        <fullName evidence="2">Uncharacterized protein</fullName>
    </submittedName>
</protein>
<evidence type="ECO:0000313" key="2">
    <source>
        <dbReference type="EMBL" id="KAF1961779.1"/>
    </source>
</evidence>
<feature type="compositionally biased region" description="Polar residues" evidence="1">
    <location>
        <begin position="113"/>
        <end position="134"/>
    </location>
</feature>
<feature type="compositionally biased region" description="Polar residues" evidence="1">
    <location>
        <begin position="161"/>
        <end position="183"/>
    </location>
</feature>
<gene>
    <name evidence="2" type="ORF">CC80DRAFT_574395</name>
</gene>
<feature type="compositionally biased region" description="Basic and acidic residues" evidence="1">
    <location>
        <begin position="264"/>
        <end position="277"/>
    </location>
</feature>
<feature type="compositionally biased region" description="Basic and acidic residues" evidence="1">
    <location>
        <begin position="87"/>
        <end position="99"/>
    </location>
</feature>
<keyword evidence="3" id="KW-1185">Reference proteome</keyword>
<dbReference type="Proteomes" id="UP000800035">
    <property type="component" value="Unassembled WGS sequence"/>
</dbReference>
<accession>A0A6A5UCV9</accession>
<feature type="compositionally biased region" description="Low complexity" evidence="1">
    <location>
        <begin position="138"/>
        <end position="154"/>
    </location>
</feature>
<feature type="region of interest" description="Disordered" evidence="1">
    <location>
        <begin position="1"/>
        <end position="230"/>
    </location>
</feature>
<proteinExistence type="predicted"/>
<name>A0A6A5UCV9_9PLEO</name>
<organism evidence="2 3">
    <name type="scientific">Byssothecium circinans</name>
    <dbReference type="NCBI Taxonomy" id="147558"/>
    <lineage>
        <taxon>Eukaryota</taxon>
        <taxon>Fungi</taxon>
        <taxon>Dikarya</taxon>
        <taxon>Ascomycota</taxon>
        <taxon>Pezizomycotina</taxon>
        <taxon>Dothideomycetes</taxon>
        <taxon>Pleosporomycetidae</taxon>
        <taxon>Pleosporales</taxon>
        <taxon>Massarineae</taxon>
        <taxon>Massarinaceae</taxon>
        <taxon>Byssothecium</taxon>
    </lineage>
</organism>
<feature type="compositionally biased region" description="Polar residues" evidence="1">
    <location>
        <begin position="9"/>
        <end position="42"/>
    </location>
</feature>
<feature type="compositionally biased region" description="Acidic residues" evidence="1">
    <location>
        <begin position="283"/>
        <end position="301"/>
    </location>
</feature>
<evidence type="ECO:0000256" key="1">
    <source>
        <dbReference type="SAM" id="MobiDB-lite"/>
    </source>
</evidence>
<reference evidence="2" key="1">
    <citation type="journal article" date="2020" name="Stud. Mycol.">
        <title>101 Dothideomycetes genomes: a test case for predicting lifestyles and emergence of pathogens.</title>
        <authorList>
            <person name="Haridas S."/>
            <person name="Albert R."/>
            <person name="Binder M."/>
            <person name="Bloem J."/>
            <person name="Labutti K."/>
            <person name="Salamov A."/>
            <person name="Andreopoulos B."/>
            <person name="Baker S."/>
            <person name="Barry K."/>
            <person name="Bills G."/>
            <person name="Bluhm B."/>
            <person name="Cannon C."/>
            <person name="Castanera R."/>
            <person name="Culley D."/>
            <person name="Daum C."/>
            <person name="Ezra D."/>
            <person name="Gonzalez J."/>
            <person name="Henrissat B."/>
            <person name="Kuo A."/>
            <person name="Liang C."/>
            <person name="Lipzen A."/>
            <person name="Lutzoni F."/>
            <person name="Magnuson J."/>
            <person name="Mondo S."/>
            <person name="Nolan M."/>
            <person name="Ohm R."/>
            <person name="Pangilinan J."/>
            <person name="Park H.-J."/>
            <person name="Ramirez L."/>
            <person name="Alfaro M."/>
            <person name="Sun H."/>
            <person name="Tritt A."/>
            <person name="Yoshinaga Y."/>
            <person name="Zwiers L.-H."/>
            <person name="Turgeon B."/>
            <person name="Goodwin S."/>
            <person name="Spatafora J."/>
            <person name="Crous P."/>
            <person name="Grigoriev I."/>
        </authorList>
    </citation>
    <scope>NUCLEOTIDE SEQUENCE</scope>
    <source>
        <strain evidence="2">CBS 675.92</strain>
    </source>
</reference>